<protein>
    <submittedName>
        <fullName evidence="1">16087_t:CDS:1</fullName>
    </submittedName>
</protein>
<sequence length="44" mass="4875">AMKKYIKATSNIQQLNAITLDPEANMLDPEANILDPKANMLDSE</sequence>
<reference evidence="1" key="1">
    <citation type="submission" date="2021-06" db="EMBL/GenBank/DDBJ databases">
        <authorList>
            <person name="Kallberg Y."/>
            <person name="Tangrot J."/>
            <person name="Rosling A."/>
        </authorList>
    </citation>
    <scope>NUCLEOTIDE SEQUENCE</scope>
    <source>
        <strain evidence="1">IN212</strain>
    </source>
</reference>
<feature type="non-terminal residue" evidence="1">
    <location>
        <position position="1"/>
    </location>
</feature>
<proteinExistence type="predicted"/>
<dbReference type="Proteomes" id="UP000789396">
    <property type="component" value="Unassembled WGS sequence"/>
</dbReference>
<comment type="caution">
    <text evidence="1">The sequence shown here is derived from an EMBL/GenBank/DDBJ whole genome shotgun (WGS) entry which is preliminary data.</text>
</comment>
<feature type="non-terminal residue" evidence="1">
    <location>
        <position position="44"/>
    </location>
</feature>
<name>A0A9N9P3J4_9GLOM</name>
<dbReference type="OrthoDB" id="10438078at2759"/>
<dbReference type="EMBL" id="CAJVPZ010055750">
    <property type="protein sequence ID" value="CAG8784901.1"/>
    <property type="molecule type" value="Genomic_DNA"/>
</dbReference>
<organism evidence="1 2">
    <name type="scientific">Racocetra fulgida</name>
    <dbReference type="NCBI Taxonomy" id="60492"/>
    <lineage>
        <taxon>Eukaryota</taxon>
        <taxon>Fungi</taxon>
        <taxon>Fungi incertae sedis</taxon>
        <taxon>Mucoromycota</taxon>
        <taxon>Glomeromycotina</taxon>
        <taxon>Glomeromycetes</taxon>
        <taxon>Diversisporales</taxon>
        <taxon>Gigasporaceae</taxon>
        <taxon>Racocetra</taxon>
    </lineage>
</organism>
<accession>A0A9N9P3J4</accession>
<evidence type="ECO:0000313" key="1">
    <source>
        <dbReference type="EMBL" id="CAG8784901.1"/>
    </source>
</evidence>
<evidence type="ECO:0000313" key="2">
    <source>
        <dbReference type="Proteomes" id="UP000789396"/>
    </source>
</evidence>
<gene>
    <name evidence="1" type="ORF">RFULGI_LOCUS16153</name>
</gene>
<dbReference type="AlphaFoldDB" id="A0A9N9P3J4"/>
<keyword evidence="2" id="KW-1185">Reference proteome</keyword>